<dbReference type="RefSeq" id="WP_146924799.1">
    <property type="nucleotide sequence ID" value="NZ_BJUY01000025.1"/>
</dbReference>
<comment type="subcellular location">
    <subcellularLocation>
        <location evidence="1">Cell membrane</location>
        <topology evidence="1">Multi-pass membrane protein</topology>
    </subcellularLocation>
</comment>
<keyword evidence="2 8" id="KW-0813">Transport</keyword>
<keyword evidence="6 9" id="KW-1133">Transmembrane helix</keyword>
<feature type="transmembrane region" description="Helical" evidence="9">
    <location>
        <begin position="324"/>
        <end position="344"/>
    </location>
</feature>
<dbReference type="PROSITE" id="PS51105">
    <property type="entry name" value="PTS_EIIC_TYPE_3"/>
    <property type="match status" value="1"/>
</dbReference>
<proteinExistence type="predicted"/>
<evidence type="ECO:0000256" key="6">
    <source>
        <dbReference type="ARBA" id="ARBA00022989"/>
    </source>
</evidence>
<dbReference type="AlphaFoldDB" id="A0A511B2G0"/>
<dbReference type="EMBL" id="BJUY01000025">
    <property type="protein sequence ID" value="GEK91997.1"/>
    <property type="molecule type" value="Genomic_DNA"/>
</dbReference>
<dbReference type="Proteomes" id="UP000321662">
    <property type="component" value="Unassembled WGS sequence"/>
</dbReference>
<evidence type="ECO:0000256" key="5">
    <source>
        <dbReference type="ARBA" id="ARBA00022692"/>
    </source>
</evidence>
<evidence type="ECO:0000256" key="7">
    <source>
        <dbReference type="ARBA" id="ARBA00023136"/>
    </source>
</evidence>
<keyword evidence="7 8" id="KW-0472">Membrane</keyword>
<keyword evidence="12" id="KW-1185">Reference proteome</keyword>
<protein>
    <recommendedName>
        <fullName evidence="8">Permease IIC component</fullName>
    </recommendedName>
</protein>
<evidence type="ECO:0000256" key="9">
    <source>
        <dbReference type="SAM" id="Phobius"/>
    </source>
</evidence>
<evidence type="ECO:0000256" key="1">
    <source>
        <dbReference type="ARBA" id="ARBA00004651"/>
    </source>
</evidence>
<dbReference type="GO" id="GO:0005886">
    <property type="term" value="C:plasma membrane"/>
    <property type="evidence" value="ECO:0007669"/>
    <property type="project" value="UniProtKB-SubCell"/>
</dbReference>
<keyword evidence="3 8" id="KW-1003">Cell membrane</keyword>
<evidence type="ECO:0000256" key="2">
    <source>
        <dbReference type="ARBA" id="ARBA00022448"/>
    </source>
</evidence>
<feature type="transmembrane region" description="Helical" evidence="9">
    <location>
        <begin position="173"/>
        <end position="193"/>
    </location>
</feature>
<organism evidence="11 12">
    <name type="scientific">Alkalibacterium kapii</name>
    <dbReference type="NCBI Taxonomy" id="426704"/>
    <lineage>
        <taxon>Bacteria</taxon>
        <taxon>Bacillati</taxon>
        <taxon>Bacillota</taxon>
        <taxon>Bacilli</taxon>
        <taxon>Lactobacillales</taxon>
        <taxon>Carnobacteriaceae</taxon>
        <taxon>Alkalibacterium</taxon>
    </lineage>
</organism>
<name>A0A511B2G0_9LACT</name>
<feature type="transmembrane region" description="Helical" evidence="9">
    <location>
        <begin position="254"/>
        <end position="277"/>
    </location>
</feature>
<dbReference type="OrthoDB" id="1550290at2"/>
<dbReference type="PANTHER" id="PTHR33989">
    <property type="match status" value="1"/>
</dbReference>
<feature type="transmembrane region" description="Helical" evidence="9">
    <location>
        <begin position="430"/>
        <end position="453"/>
    </location>
</feature>
<gene>
    <name evidence="11" type="ORF">AKA01nite_16190</name>
</gene>
<dbReference type="GO" id="GO:0008982">
    <property type="term" value="F:protein-N(PI)-phosphohistidine-sugar phosphotransferase activity"/>
    <property type="evidence" value="ECO:0007669"/>
    <property type="project" value="UniProtKB-UniRule"/>
</dbReference>
<feature type="transmembrane region" description="Helical" evidence="9">
    <location>
        <begin position="407"/>
        <end position="424"/>
    </location>
</feature>
<evidence type="ECO:0000256" key="3">
    <source>
        <dbReference type="ARBA" id="ARBA00022475"/>
    </source>
</evidence>
<dbReference type="NCBIfam" id="TIGR00410">
    <property type="entry name" value="lacE"/>
    <property type="match status" value="1"/>
</dbReference>
<dbReference type="Pfam" id="PF02378">
    <property type="entry name" value="PTS_EIIC"/>
    <property type="match status" value="1"/>
</dbReference>
<dbReference type="PIRSF" id="PIRSF006351">
    <property type="entry name" value="PTS_EIIC-Cellobiose"/>
    <property type="match status" value="1"/>
</dbReference>
<reference evidence="11 12" key="1">
    <citation type="submission" date="2019-07" db="EMBL/GenBank/DDBJ databases">
        <title>Whole genome shotgun sequence of Alkalibacterium kapii NBRC 103247.</title>
        <authorList>
            <person name="Hosoyama A."/>
            <person name="Uohara A."/>
            <person name="Ohji S."/>
            <person name="Ichikawa N."/>
        </authorList>
    </citation>
    <scope>NUCLEOTIDE SEQUENCE [LARGE SCALE GENOMIC DNA]</scope>
    <source>
        <strain evidence="11 12">NBRC 103247</strain>
    </source>
</reference>
<comment type="caution">
    <text evidence="11">The sequence shown here is derived from an EMBL/GenBank/DDBJ whole genome shotgun (WGS) entry which is preliminary data.</text>
</comment>
<dbReference type="InterPro" id="IPR051088">
    <property type="entry name" value="PTS_Sugar-EIIC/EIIB"/>
</dbReference>
<dbReference type="InterPro" id="IPR004796">
    <property type="entry name" value="PTS_IIC_cello"/>
</dbReference>
<comment type="function">
    <text evidence="8">The phosphoenolpyruvate-dependent sugar phosphotransferase system (PTS), a major carbohydrate active -transport system, catalyzes the phosphorylation of incoming sugar substrates concomitant with their translocation across the cell membrane.</text>
</comment>
<feature type="transmembrane region" description="Helical" evidence="9">
    <location>
        <begin position="31"/>
        <end position="52"/>
    </location>
</feature>
<feature type="transmembrane region" description="Helical" evidence="9">
    <location>
        <begin position="78"/>
        <end position="99"/>
    </location>
</feature>
<dbReference type="PANTHER" id="PTHR33989:SF4">
    <property type="entry name" value="PTS SYSTEM N,N'-DIACETYLCHITOBIOSE-SPECIFIC EIIC COMPONENT"/>
    <property type="match status" value="1"/>
</dbReference>
<dbReference type="InterPro" id="IPR003352">
    <property type="entry name" value="PTS_EIIC"/>
</dbReference>
<evidence type="ECO:0000259" key="10">
    <source>
        <dbReference type="PROSITE" id="PS51105"/>
    </source>
</evidence>
<dbReference type="GO" id="GO:1902815">
    <property type="term" value="P:N,N'-diacetylchitobiose import"/>
    <property type="evidence" value="ECO:0007669"/>
    <property type="project" value="TreeGrafter"/>
</dbReference>
<keyword evidence="4 8" id="KW-0762">Sugar transport</keyword>
<evidence type="ECO:0000256" key="4">
    <source>
        <dbReference type="ARBA" id="ARBA00022597"/>
    </source>
</evidence>
<sequence>MNGFTRWMEEHFLPVAAKIGSQRHLVAIRDAFIGIMPITMVGSVAVLLNVFFRDLPTEWGFTGFVEAMSPLIGVNGNVWFGSIAILALSFVFSLGYNIAKSYNINALGGGVVAFSSLIVTLPQTADFSYALPGVSPDNLDALTNLGIEAQIVGEGVNIDIAQWGYIGTAYTGAAGLFTALIIGLLSSMIYVKLMDRGVTIKLPDTVPSAVSKAFAAIIPGIVAVYVAAILGYMSVSFFGLSINDLILEYIQRPLLGLSQGLFSVVLATFLVQVFWFFGLHGHNVLAPIMDGVYLPALVTNTEAYQATQSTADLPYLWTRVSFDAYAQMGGSGITLALIIAIFIFSKRKDSRTIAKLGAPMGVFNINEPVIFGMPIVLNPFYIIPWLIIPPITATIAYLLTAAGVIPPTFVVVPWVMPVGILAYLATGGNILAGLVSLFNLFVAFAIWTPFVLLANRVKDTEEDETVA</sequence>
<keyword evidence="5 9" id="KW-0812">Transmembrane</keyword>
<evidence type="ECO:0000313" key="12">
    <source>
        <dbReference type="Proteomes" id="UP000321662"/>
    </source>
</evidence>
<evidence type="ECO:0000256" key="8">
    <source>
        <dbReference type="PIRNR" id="PIRNR006351"/>
    </source>
</evidence>
<feature type="transmembrane region" description="Helical" evidence="9">
    <location>
        <begin position="356"/>
        <end position="376"/>
    </location>
</feature>
<feature type="transmembrane region" description="Helical" evidence="9">
    <location>
        <begin position="213"/>
        <end position="242"/>
    </location>
</feature>
<accession>A0A511B2G0</accession>
<evidence type="ECO:0000313" key="11">
    <source>
        <dbReference type="EMBL" id="GEK91997.1"/>
    </source>
</evidence>
<dbReference type="GO" id="GO:0009401">
    <property type="term" value="P:phosphoenolpyruvate-dependent sugar phosphotransferase system"/>
    <property type="evidence" value="ECO:0007669"/>
    <property type="project" value="InterPro"/>
</dbReference>
<dbReference type="InterPro" id="IPR004501">
    <property type="entry name" value="PTS_EIIC_3"/>
</dbReference>
<feature type="domain" description="PTS EIIC type-3" evidence="10">
    <location>
        <begin position="8"/>
        <end position="450"/>
    </location>
</feature>